<evidence type="ECO:0000313" key="7">
    <source>
        <dbReference type="Proteomes" id="UP000192610"/>
    </source>
</evidence>
<dbReference type="InterPro" id="IPR050553">
    <property type="entry name" value="Thioredoxin_ResA/DsbE_sf"/>
</dbReference>
<proteinExistence type="predicted"/>
<dbReference type="PROSITE" id="PS51352">
    <property type="entry name" value="THIOREDOXIN_2"/>
    <property type="match status" value="1"/>
</dbReference>
<keyword evidence="4" id="KW-0676">Redox-active center</keyword>
<dbReference type="RefSeq" id="WP_081203330.1">
    <property type="nucleotide sequence ID" value="NZ_LVXG01000056.1"/>
</dbReference>
<sequence length="479" mass="55578">MHPKRLLILFAFVPFIINAQPLYKYGSFVIKGQVKNYKEPLFDFGMTTYLNGVTNSVKVQANGNFEQQFPIQNRQNLYLYLNDDALSFTIQDKDTLILYWDEADFKNTFTVKGNNETRTKELTGQLAIWYQFRTPFMKLNDTLYRNTNLTTDNKYALINDLFNRHVKAAIDPGYSNSRSSTLLLLQLYFQYAHVLQSQGLIPRYNLKFIKDSTHPNDYLPNYTTQYEDWFWNVPEYKDFMFDYLRFTRPFNAYVPYNNIPEKPFNPTLDEYHLALANLSAPNMRDWFITKSILLGFEHYNFTDVENVYKLAANTLTSPFLKDTLQHFYAAMNRLKPGNPAPGFSLKNDQGKLVSLSDFKGKVVYIDFWGVGCGPCIYDIKNTVPQLHEHYKNKDVVFISICVDATESEWKEALKQYKLDGVNLIAEDWIKNPVCKTYNINAIPHYLLIDKSGKISDNNGPGVNRLDLGSGQNPIDLLLK</sequence>
<dbReference type="InterPro" id="IPR036249">
    <property type="entry name" value="Thioredoxin-like_sf"/>
</dbReference>
<keyword evidence="2" id="KW-0201">Cytochrome c-type biogenesis</keyword>
<dbReference type="CDD" id="cd02966">
    <property type="entry name" value="TlpA_like_family"/>
    <property type="match status" value="1"/>
</dbReference>
<dbReference type="SUPFAM" id="SSF52833">
    <property type="entry name" value="Thioredoxin-like"/>
    <property type="match status" value="1"/>
</dbReference>
<evidence type="ECO:0000256" key="4">
    <source>
        <dbReference type="ARBA" id="ARBA00023284"/>
    </source>
</evidence>
<name>A0A1V9E9W1_9BACT</name>
<feature type="domain" description="Thioredoxin" evidence="5">
    <location>
        <begin position="334"/>
        <end position="479"/>
    </location>
</feature>
<evidence type="ECO:0000259" key="5">
    <source>
        <dbReference type="PROSITE" id="PS51352"/>
    </source>
</evidence>
<gene>
    <name evidence="6" type="ORF">A4H97_12250</name>
</gene>
<dbReference type="GO" id="GO:0016491">
    <property type="term" value="F:oxidoreductase activity"/>
    <property type="evidence" value="ECO:0007669"/>
    <property type="project" value="InterPro"/>
</dbReference>
<protein>
    <recommendedName>
        <fullName evidence="5">Thioredoxin domain-containing protein</fullName>
    </recommendedName>
</protein>
<evidence type="ECO:0000256" key="3">
    <source>
        <dbReference type="ARBA" id="ARBA00023157"/>
    </source>
</evidence>
<dbReference type="AlphaFoldDB" id="A0A1V9E9W1"/>
<dbReference type="InterPro" id="IPR013740">
    <property type="entry name" value="Redoxin"/>
</dbReference>
<evidence type="ECO:0000256" key="2">
    <source>
        <dbReference type="ARBA" id="ARBA00022748"/>
    </source>
</evidence>
<keyword evidence="7" id="KW-1185">Reference proteome</keyword>
<dbReference type="PANTHER" id="PTHR42852">
    <property type="entry name" value="THIOL:DISULFIDE INTERCHANGE PROTEIN DSBE"/>
    <property type="match status" value="1"/>
</dbReference>
<evidence type="ECO:0000313" key="6">
    <source>
        <dbReference type="EMBL" id="OQP42917.1"/>
    </source>
</evidence>
<dbReference type="Gene3D" id="3.40.30.10">
    <property type="entry name" value="Glutaredoxin"/>
    <property type="match status" value="1"/>
</dbReference>
<evidence type="ECO:0000256" key="1">
    <source>
        <dbReference type="ARBA" id="ARBA00004196"/>
    </source>
</evidence>
<dbReference type="GO" id="GO:0030313">
    <property type="term" value="C:cell envelope"/>
    <property type="evidence" value="ECO:0007669"/>
    <property type="project" value="UniProtKB-SubCell"/>
</dbReference>
<comment type="subcellular location">
    <subcellularLocation>
        <location evidence="1">Cell envelope</location>
    </subcellularLocation>
</comment>
<dbReference type="Proteomes" id="UP000192610">
    <property type="component" value="Unassembled WGS sequence"/>
</dbReference>
<reference evidence="7" key="1">
    <citation type="submission" date="2016-04" db="EMBL/GenBank/DDBJ databases">
        <authorList>
            <person name="Chen L."/>
            <person name="Zhuang W."/>
            <person name="Wang G."/>
        </authorList>
    </citation>
    <scope>NUCLEOTIDE SEQUENCE [LARGE SCALE GENOMIC DNA]</scope>
    <source>
        <strain evidence="7">17621</strain>
    </source>
</reference>
<dbReference type="Pfam" id="PF08534">
    <property type="entry name" value="Redoxin"/>
    <property type="match status" value="1"/>
</dbReference>
<dbReference type="STRING" id="354355.SAMN05660816_03117"/>
<keyword evidence="3" id="KW-1015">Disulfide bond</keyword>
<dbReference type="EMBL" id="LVXG01000056">
    <property type="protein sequence ID" value="OQP42917.1"/>
    <property type="molecule type" value="Genomic_DNA"/>
</dbReference>
<accession>A0A1V9E9W1</accession>
<dbReference type="InterPro" id="IPR013766">
    <property type="entry name" value="Thioredoxin_domain"/>
</dbReference>
<dbReference type="PANTHER" id="PTHR42852:SF6">
    <property type="entry name" value="THIOL:DISULFIDE INTERCHANGE PROTEIN DSBE"/>
    <property type="match status" value="1"/>
</dbReference>
<dbReference type="GO" id="GO:0017004">
    <property type="term" value="P:cytochrome complex assembly"/>
    <property type="evidence" value="ECO:0007669"/>
    <property type="project" value="UniProtKB-KW"/>
</dbReference>
<comment type="caution">
    <text evidence="6">The sequence shown here is derived from an EMBL/GenBank/DDBJ whole genome shotgun (WGS) entry which is preliminary data.</text>
</comment>
<organism evidence="6 7">
    <name type="scientific">Niastella yeongjuensis</name>
    <dbReference type="NCBI Taxonomy" id="354355"/>
    <lineage>
        <taxon>Bacteria</taxon>
        <taxon>Pseudomonadati</taxon>
        <taxon>Bacteroidota</taxon>
        <taxon>Chitinophagia</taxon>
        <taxon>Chitinophagales</taxon>
        <taxon>Chitinophagaceae</taxon>
        <taxon>Niastella</taxon>
    </lineage>
</organism>